<feature type="transmembrane region" description="Helical" evidence="2">
    <location>
        <begin position="102"/>
        <end position="126"/>
    </location>
</feature>
<protein>
    <submittedName>
        <fullName evidence="3">Uncharacterized protein</fullName>
    </submittedName>
</protein>
<feature type="region of interest" description="Disordered" evidence="1">
    <location>
        <begin position="57"/>
        <end position="90"/>
    </location>
</feature>
<organism evidence="4">
    <name type="scientific">Melampsora larici-populina (strain 98AG31 / pathotype 3-4-7)</name>
    <name type="common">Poplar leaf rust fungus</name>
    <dbReference type="NCBI Taxonomy" id="747676"/>
    <lineage>
        <taxon>Eukaryota</taxon>
        <taxon>Fungi</taxon>
        <taxon>Dikarya</taxon>
        <taxon>Basidiomycota</taxon>
        <taxon>Pucciniomycotina</taxon>
        <taxon>Pucciniomycetes</taxon>
        <taxon>Pucciniales</taxon>
        <taxon>Melampsoraceae</taxon>
        <taxon>Melampsora</taxon>
    </lineage>
</organism>
<gene>
    <name evidence="3" type="ORF">MELLADRAFT_84902</name>
</gene>
<name>F4RH68_MELLP</name>
<dbReference type="OrthoDB" id="3351168at2759"/>
<keyword evidence="4" id="KW-1185">Reference proteome</keyword>
<feature type="transmembrane region" description="Helical" evidence="2">
    <location>
        <begin position="147"/>
        <end position="169"/>
    </location>
</feature>
<keyword evidence="2" id="KW-1133">Transmembrane helix</keyword>
<feature type="region of interest" description="Disordered" evidence="1">
    <location>
        <begin position="1"/>
        <end position="20"/>
    </location>
</feature>
<accession>F4RH68</accession>
<keyword evidence="2" id="KW-0472">Membrane</keyword>
<dbReference type="AlphaFoldDB" id="F4RH68"/>
<dbReference type="RefSeq" id="XP_007408580.1">
    <property type="nucleotide sequence ID" value="XM_007408518.1"/>
</dbReference>
<evidence type="ECO:0000313" key="3">
    <source>
        <dbReference type="EMBL" id="EGG08382.1"/>
    </source>
</evidence>
<feature type="compositionally biased region" description="Acidic residues" evidence="1">
    <location>
        <begin position="75"/>
        <end position="87"/>
    </location>
</feature>
<proteinExistence type="predicted"/>
<dbReference type="GeneID" id="18933654"/>
<evidence type="ECO:0000256" key="2">
    <source>
        <dbReference type="SAM" id="Phobius"/>
    </source>
</evidence>
<keyword evidence="2" id="KW-0812">Transmembrane</keyword>
<evidence type="ECO:0000313" key="4">
    <source>
        <dbReference type="Proteomes" id="UP000001072"/>
    </source>
</evidence>
<dbReference type="InParanoid" id="F4RH68"/>
<sequence>MPHQIEHPSSEANMDSESFHKDSFSSIARTTALEDTFTAIELQPWKGTDARNIHLPNSMEADVGHNPRRFSPLNTDDDEKSESDASPDPDPRYIRSKFLSPYAWSIVLGELCVILFVTGFIIVTNLCQVPLPPSVAQWAKDSPNMKAFCVTAISTSLSVLCSFNVAAFLCSGFSNAVLLYTTATLTRSPTSLFELSAVIDVSRASFVFRKSHLTISIMTVASTIVLKSMTASFATLLTPSPIMLRQGMSGQEIDLSKAEFGKMLHKEIGWDDEERTQPQGSAVFGYIAGYGSMPAAPSHTRYPSMFTFNGATYSIPTGGILAVGPMHSVIHNPRKDGHLVGDDTAVEMKKYYHVDGIADDTVFSTSINYTTHQIGLRGGVSCKAIGSSGLASSCARIQLKLVKHWKSPSPRNQSFSDWVLSGACPNGTQIDVPMTTFRYIPGLRNKTVEIMGQAGAHVCFDQDLTGAKSTGNHGITIPFLEANCV</sequence>
<reference evidence="4" key="1">
    <citation type="journal article" date="2011" name="Proc. Natl. Acad. Sci. U.S.A.">
        <title>Obligate biotrophy features unraveled by the genomic analysis of rust fungi.</title>
        <authorList>
            <person name="Duplessis S."/>
            <person name="Cuomo C.A."/>
            <person name="Lin Y.-C."/>
            <person name="Aerts A."/>
            <person name="Tisserant E."/>
            <person name="Veneault-Fourrey C."/>
            <person name="Joly D.L."/>
            <person name="Hacquard S."/>
            <person name="Amselem J."/>
            <person name="Cantarel B.L."/>
            <person name="Chiu R."/>
            <person name="Coutinho P.M."/>
            <person name="Feau N."/>
            <person name="Field M."/>
            <person name="Frey P."/>
            <person name="Gelhaye E."/>
            <person name="Goldberg J."/>
            <person name="Grabherr M.G."/>
            <person name="Kodira C.D."/>
            <person name="Kohler A."/>
            <person name="Kuees U."/>
            <person name="Lindquist E.A."/>
            <person name="Lucas S.M."/>
            <person name="Mago R."/>
            <person name="Mauceli E."/>
            <person name="Morin E."/>
            <person name="Murat C."/>
            <person name="Pangilinan J.L."/>
            <person name="Park R."/>
            <person name="Pearson M."/>
            <person name="Quesneville H."/>
            <person name="Rouhier N."/>
            <person name="Sakthikumar S."/>
            <person name="Salamov A.A."/>
            <person name="Schmutz J."/>
            <person name="Selles B."/>
            <person name="Shapiro H."/>
            <person name="Tanguay P."/>
            <person name="Tuskan G.A."/>
            <person name="Henrissat B."/>
            <person name="Van de Peer Y."/>
            <person name="Rouze P."/>
            <person name="Ellis J.G."/>
            <person name="Dodds P.N."/>
            <person name="Schein J.E."/>
            <person name="Zhong S."/>
            <person name="Hamelin R.C."/>
            <person name="Grigoriev I.V."/>
            <person name="Szabo L.J."/>
            <person name="Martin F."/>
        </authorList>
    </citation>
    <scope>NUCLEOTIDE SEQUENCE [LARGE SCALE GENOMIC DNA]</scope>
    <source>
        <strain evidence="4">98AG31 / pathotype 3-4-7</strain>
    </source>
</reference>
<dbReference type="VEuPathDB" id="FungiDB:MELLADRAFT_84902"/>
<dbReference type="STRING" id="747676.F4RH68"/>
<dbReference type="HOGENOM" id="CLU_562688_0_0_1"/>
<feature type="transmembrane region" description="Helical" evidence="2">
    <location>
        <begin position="215"/>
        <end position="238"/>
    </location>
</feature>
<dbReference type="KEGG" id="mlr:MELLADRAFT_84902"/>
<dbReference type="EMBL" id="GL883101">
    <property type="protein sequence ID" value="EGG08382.1"/>
    <property type="molecule type" value="Genomic_DNA"/>
</dbReference>
<dbReference type="Proteomes" id="UP000001072">
    <property type="component" value="Unassembled WGS sequence"/>
</dbReference>
<evidence type="ECO:0000256" key="1">
    <source>
        <dbReference type="SAM" id="MobiDB-lite"/>
    </source>
</evidence>